<dbReference type="InterPro" id="IPR024078">
    <property type="entry name" value="LmbE-like_dom_sf"/>
</dbReference>
<sequence length="230" mass="26408">MAVIVISPHFDDAVLSAWTYLQSKEVSILTICAGVPSAEVCVSSADLNCGFTSGREAALERIHEDVRVCNGLGIVPIHLDELDYPYSGDKDKTKLGKKLSPHIYPDNTIFVPLGIGRHPDHVATRDSVIQMYKNNNSFQLFFYADFPYASMPRYKRDKYNWLAIEKEIRSQGIQLCKFQKVSLEQEWIEKKIEYLKKYKSQIRMLQVNYPDLLNVPGILKNEYFWGATYD</sequence>
<dbReference type="InterPro" id="IPR003737">
    <property type="entry name" value="GlcNAc_PI_deacetylase-related"/>
</dbReference>
<dbReference type="RefSeq" id="WP_123063676.1">
    <property type="nucleotide sequence ID" value="NZ_RIAS01000003.1"/>
</dbReference>
<evidence type="ECO:0000313" key="2">
    <source>
        <dbReference type="Proteomes" id="UP000323664"/>
    </source>
</evidence>
<proteinExistence type="predicted"/>
<dbReference type="EMBL" id="RIAS01000003">
    <property type="protein sequence ID" value="KAA8783811.1"/>
    <property type="molecule type" value="Genomic_DNA"/>
</dbReference>
<dbReference type="OrthoDB" id="9790023at2"/>
<accession>A0A5M9WQG1</accession>
<dbReference type="Gene3D" id="3.40.50.10320">
    <property type="entry name" value="LmbE-like"/>
    <property type="match status" value="1"/>
</dbReference>
<dbReference type="SUPFAM" id="SSF102588">
    <property type="entry name" value="LmbE-like"/>
    <property type="match status" value="1"/>
</dbReference>
<evidence type="ECO:0000313" key="1">
    <source>
        <dbReference type="EMBL" id="KAA8783811.1"/>
    </source>
</evidence>
<dbReference type="Proteomes" id="UP000323664">
    <property type="component" value="Unassembled WGS sequence"/>
</dbReference>
<evidence type="ECO:0008006" key="3">
    <source>
        <dbReference type="Google" id="ProtNLM"/>
    </source>
</evidence>
<dbReference type="Pfam" id="PF02585">
    <property type="entry name" value="PIG-L"/>
    <property type="match status" value="1"/>
</dbReference>
<dbReference type="AlphaFoldDB" id="A0A5M9WQG1"/>
<comment type="caution">
    <text evidence="1">The sequence shown here is derived from an EMBL/GenBank/DDBJ whole genome shotgun (WGS) entry which is preliminary data.</text>
</comment>
<organism evidence="1 2">
    <name type="scientific">Paenibacillus amylolyticus</name>
    <dbReference type="NCBI Taxonomy" id="1451"/>
    <lineage>
        <taxon>Bacteria</taxon>
        <taxon>Bacillati</taxon>
        <taxon>Bacillota</taxon>
        <taxon>Bacilli</taxon>
        <taxon>Bacillales</taxon>
        <taxon>Paenibacillaceae</taxon>
        <taxon>Paenibacillus</taxon>
    </lineage>
</organism>
<protein>
    <recommendedName>
        <fullName evidence="3">PIG-L family deacetylase</fullName>
    </recommendedName>
</protein>
<name>A0A5M9WQG1_PAEAM</name>
<reference evidence="1 2" key="1">
    <citation type="journal article" date="2019" name="J. Ind. Microbiol. Biotechnol.">
        <title>Paenibacillus amylolyticus 27C64 has a diverse set of carbohydrate-active enzymes and complete pectin deconstruction system.</title>
        <authorList>
            <person name="Keggi C."/>
            <person name="Doran-Peterson J."/>
        </authorList>
    </citation>
    <scope>NUCLEOTIDE SEQUENCE [LARGE SCALE GENOMIC DNA]</scope>
    <source>
        <strain evidence="1 2">27C64</strain>
    </source>
</reference>
<gene>
    <name evidence="1" type="ORF">EC604_08120</name>
</gene>